<evidence type="ECO:0000313" key="1">
    <source>
        <dbReference type="EMBL" id="KAL0411439.1"/>
    </source>
</evidence>
<reference evidence="1" key="2">
    <citation type="journal article" date="2024" name="Plant">
        <title>Genomic evolution and insights into agronomic trait innovations of Sesamum species.</title>
        <authorList>
            <person name="Miao H."/>
            <person name="Wang L."/>
            <person name="Qu L."/>
            <person name="Liu H."/>
            <person name="Sun Y."/>
            <person name="Le M."/>
            <person name="Wang Q."/>
            <person name="Wei S."/>
            <person name="Zheng Y."/>
            <person name="Lin W."/>
            <person name="Duan Y."/>
            <person name="Cao H."/>
            <person name="Xiong S."/>
            <person name="Wang X."/>
            <person name="Wei L."/>
            <person name="Li C."/>
            <person name="Ma Q."/>
            <person name="Ju M."/>
            <person name="Zhao R."/>
            <person name="Li G."/>
            <person name="Mu C."/>
            <person name="Tian Q."/>
            <person name="Mei H."/>
            <person name="Zhang T."/>
            <person name="Gao T."/>
            <person name="Zhang H."/>
        </authorList>
    </citation>
    <scope>NUCLEOTIDE SEQUENCE</scope>
    <source>
        <strain evidence="1">KEN1</strain>
    </source>
</reference>
<dbReference type="EMBL" id="JACGWN010000013">
    <property type="protein sequence ID" value="KAL0411439.1"/>
    <property type="molecule type" value="Genomic_DNA"/>
</dbReference>
<comment type="caution">
    <text evidence="1">The sequence shown here is derived from an EMBL/GenBank/DDBJ whole genome shotgun (WGS) entry which is preliminary data.</text>
</comment>
<dbReference type="AlphaFoldDB" id="A0AAW2U3N3"/>
<organism evidence="1">
    <name type="scientific">Sesamum latifolium</name>
    <dbReference type="NCBI Taxonomy" id="2727402"/>
    <lineage>
        <taxon>Eukaryota</taxon>
        <taxon>Viridiplantae</taxon>
        <taxon>Streptophyta</taxon>
        <taxon>Embryophyta</taxon>
        <taxon>Tracheophyta</taxon>
        <taxon>Spermatophyta</taxon>
        <taxon>Magnoliopsida</taxon>
        <taxon>eudicotyledons</taxon>
        <taxon>Gunneridae</taxon>
        <taxon>Pentapetalae</taxon>
        <taxon>asterids</taxon>
        <taxon>lamiids</taxon>
        <taxon>Lamiales</taxon>
        <taxon>Pedaliaceae</taxon>
        <taxon>Sesamum</taxon>
    </lineage>
</organism>
<dbReference type="InterPro" id="IPR011990">
    <property type="entry name" value="TPR-like_helical_dom_sf"/>
</dbReference>
<protein>
    <submittedName>
        <fullName evidence="1">Uncharacterized protein</fullName>
    </submittedName>
</protein>
<dbReference type="PANTHER" id="PTHR23327:SF42">
    <property type="entry name" value="LON PEPTIDASE N-TERMINAL DOMAIN AND RING FINGER PROTEIN C14F5.10C"/>
    <property type="match status" value="1"/>
</dbReference>
<proteinExistence type="predicted"/>
<accession>A0AAW2U3N3</accession>
<sequence>MISYFHVTRINEFLKHRSPSASEYRPLSGLNPTTHARLALKDAKKVMTLQSNLVTSYILKANALVLLEKYELAGDVICSGLQIDPQNNSLLSLDRSTANTFTRRNHIKPQRTDDYDCTLYLKLLYEPITTPCGTLSADHAFFSLRTEVTDAHCVVQFYLSRFAEDGQHLYKGR</sequence>
<reference evidence="1" key="1">
    <citation type="submission" date="2020-06" db="EMBL/GenBank/DDBJ databases">
        <authorList>
            <person name="Li T."/>
            <person name="Hu X."/>
            <person name="Zhang T."/>
            <person name="Song X."/>
            <person name="Zhang H."/>
            <person name="Dai N."/>
            <person name="Sheng W."/>
            <person name="Hou X."/>
            <person name="Wei L."/>
        </authorList>
    </citation>
    <scope>NUCLEOTIDE SEQUENCE</scope>
    <source>
        <strain evidence="1">KEN1</strain>
        <tissue evidence="1">Leaf</tissue>
    </source>
</reference>
<name>A0AAW2U3N3_9LAMI</name>
<dbReference type="PANTHER" id="PTHR23327">
    <property type="entry name" value="RING FINGER PROTEIN 127"/>
    <property type="match status" value="1"/>
</dbReference>
<dbReference type="SUPFAM" id="SSF48452">
    <property type="entry name" value="TPR-like"/>
    <property type="match status" value="1"/>
</dbReference>
<gene>
    <name evidence="1" type="ORF">Slati_3733600</name>
</gene>
<dbReference type="GO" id="GO:0061630">
    <property type="term" value="F:ubiquitin protein ligase activity"/>
    <property type="evidence" value="ECO:0007669"/>
    <property type="project" value="TreeGrafter"/>
</dbReference>
<dbReference type="Gene3D" id="1.25.40.10">
    <property type="entry name" value="Tetratricopeptide repeat domain"/>
    <property type="match status" value="1"/>
</dbReference>